<reference evidence="1 2" key="1">
    <citation type="journal article" date="2013" name="Proc. Natl. Acad. Sci. U.S.A.">
        <title>Genome of an arbuscular mycorrhizal fungus provides insight into the oldest plant symbiosis.</title>
        <authorList>
            <person name="Tisserant E."/>
            <person name="Malbreil M."/>
            <person name="Kuo A."/>
            <person name="Kohler A."/>
            <person name="Symeonidi A."/>
            <person name="Balestrini R."/>
            <person name="Charron P."/>
            <person name="Duensing N."/>
            <person name="Frei Dit Frey N."/>
            <person name="Gianinazzi-Pearson V."/>
            <person name="Gilbert L.B."/>
            <person name="Handa Y."/>
            <person name="Herr J.R."/>
            <person name="Hijri M."/>
            <person name="Koul R."/>
            <person name="Kawaguchi M."/>
            <person name="Krajinski F."/>
            <person name="Lammers P.J."/>
            <person name="Masclaux F.G."/>
            <person name="Murat C."/>
            <person name="Morin E."/>
            <person name="Ndikumana S."/>
            <person name="Pagni M."/>
            <person name="Petitpierre D."/>
            <person name="Requena N."/>
            <person name="Rosikiewicz P."/>
            <person name="Riley R."/>
            <person name="Saito K."/>
            <person name="San Clemente H."/>
            <person name="Shapiro H."/>
            <person name="van Tuinen D."/>
            <person name="Becard G."/>
            <person name="Bonfante P."/>
            <person name="Paszkowski U."/>
            <person name="Shachar-Hill Y.Y."/>
            <person name="Tuskan G.A."/>
            <person name="Young P.W."/>
            <person name="Sanders I.R."/>
            <person name="Henrissat B."/>
            <person name="Rensing S.A."/>
            <person name="Grigoriev I.V."/>
            <person name="Corradi N."/>
            <person name="Roux C."/>
            <person name="Martin F."/>
        </authorList>
    </citation>
    <scope>NUCLEOTIDE SEQUENCE [LARGE SCALE GENOMIC DNA]</scope>
    <source>
        <strain evidence="1 2">DAOM 197198</strain>
    </source>
</reference>
<reference evidence="1 2" key="2">
    <citation type="journal article" date="2018" name="New Phytol.">
        <title>High intraspecific genome diversity in the model arbuscular mycorrhizal symbiont Rhizophagus irregularis.</title>
        <authorList>
            <person name="Chen E.C.H."/>
            <person name="Morin E."/>
            <person name="Beaudet D."/>
            <person name="Noel J."/>
            <person name="Yildirir G."/>
            <person name="Ndikumana S."/>
            <person name="Charron P."/>
            <person name="St-Onge C."/>
            <person name="Giorgi J."/>
            <person name="Kruger M."/>
            <person name="Marton T."/>
            <person name="Ropars J."/>
            <person name="Grigoriev I.V."/>
            <person name="Hainaut M."/>
            <person name="Henrissat B."/>
            <person name="Roux C."/>
            <person name="Martin F."/>
            <person name="Corradi N."/>
        </authorList>
    </citation>
    <scope>NUCLEOTIDE SEQUENCE [LARGE SCALE GENOMIC DNA]</scope>
    <source>
        <strain evidence="1 2">DAOM 197198</strain>
    </source>
</reference>
<name>A0A2P4QZQ0_RHIID</name>
<dbReference type="AlphaFoldDB" id="A0A2P4QZQ0"/>
<organism evidence="1 2">
    <name type="scientific">Rhizophagus irregularis (strain DAOM 181602 / DAOM 197198 / MUCL 43194)</name>
    <name type="common">Arbuscular mycorrhizal fungus</name>
    <name type="synonym">Glomus intraradices</name>
    <dbReference type="NCBI Taxonomy" id="747089"/>
    <lineage>
        <taxon>Eukaryota</taxon>
        <taxon>Fungi</taxon>
        <taxon>Fungi incertae sedis</taxon>
        <taxon>Mucoromycota</taxon>
        <taxon>Glomeromycotina</taxon>
        <taxon>Glomeromycetes</taxon>
        <taxon>Glomerales</taxon>
        <taxon>Glomeraceae</taxon>
        <taxon>Rhizophagus</taxon>
    </lineage>
</organism>
<evidence type="ECO:0000313" key="1">
    <source>
        <dbReference type="EMBL" id="POG83130.1"/>
    </source>
</evidence>
<sequence>MMINLLNSCVTLSDFRATLCSVVESVISKNVHVNEFDSSLSFHIPHNHLLNLLKQLIYDSYNILQFFGWES</sequence>
<keyword evidence="2" id="KW-1185">Reference proteome</keyword>
<protein>
    <submittedName>
        <fullName evidence="1">Uncharacterized protein</fullName>
    </submittedName>
</protein>
<dbReference type="Proteomes" id="UP000018888">
    <property type="component" value="Unassembled WGS sequence"/>
</dbReference>
<evidence type="ECO:0000313" key="2">
    <source>
        <dbReference type="Proteomes" id="UP000018888"/>
    </source>
</evidence>
<proteinExistence type="predicted"/>
<gene>
    <name evidence="1" type="ORF">GLOIN_2v1489634</name>
</gene>
<dbReference type="EMBL" id="AUPC02000001">
    <property type="protein sequence ID" value="POG83130.1"/>
    <property type="molecule type" value="Genomic_DNA"/>
</dbReference>
<comment type="caution">
    <text evidence="1">The sequence shown here is derived from an EMBL/GenBank/DDBJ whole genome shotgun (WGS) entry which is preliminary data.</text>
</comment>
<accession>A0A2P4QZQ0</accession>